<dbReference type="EMBL" id="JADGJD010001457">
    <property type="protein sequence ID" value="KAJ3041887.1"/>
    <property type="molecule type" value="Genomic_DNA"/>
</dbReference>
<dbReference type="Proteomes" id="UP001212841">
    <property type="component" value="Unassembled WGS sequence"/>
</dbReference>
<gene>
    <name evidence="1" type="ORF">HK097_002161</name>
</gene>
<proteinExistence type="predicted"/>
<name>A0AAD5S5P1_9FUNG</name>
<sequence length="96" mass="10953">MSFAPSANHEAVLAARQQAIIHEDDTRPTQKPTHWPEDETKIIDALIFKHHETLGPQAIAELYLKEYVLKKGDWHPTEEVVVRKVKKEKAKMKGSA</sequence>
<keyword evidence="2" id="KW-1185">Reference proteome</keyword>
<evidence type="ECO:0000313" key="2">
    <source>
        <dbReference type="Proteomes" id="UP001212841"/>
    </source>
</evidence>
<organism evidence="1 2">
    <name type="scientific">Rhizophlyctis rosea</name>
    <dbReference type="NCBI Taxonomy" id="64517"/>
    <lineage>
        <taxon>Eukaryota</taxon>
        <taxon>Fungi</taxon>
        <taxon>Fungi incertae sedis</taxon>
        <taxon>Chytridiomycota</taxon>
        <taxon>Chytridiomycota incertae sedis</taxon>
        <taxon>Chytridiomycetes</taxon>
        <taxon>Rhizophlyctidales</taxon>
        <taxon>Rhizophlyctidaceae</taxon>
        <taxon>Rhizophlyctis</taxon>
    </lineage>
</organism>
<reference evidence="1" key="1">
    <citation type="submission" date="2020-05" db="EMBL/GenBank/DDBJ databases">
        <title>Phylogenomic resolution of chytrid fungi.</title>
        <authorList>
            <person name="Stajich J.E."/>
            <person name="Amses K."/>
            <person name="Simmons R."/>
            <person name="Seto K."/>
            <person name="Myers J."/>
            <person name="Bonds A."/>
            <person name="Quandt C.A."/>
            <person name="Barry K."/>
            <person name="Liu P."/>
            <person name="Grigoriev I."/>
            <person name="Longcore J.E."/>
            <person name="James T.Y."/>
        </authorList>
    </citation>
    <scope>NUCLEOTIDE SEQUENCE</scope>
    <source>
        <strain evidence="1">JEL0318</strain>
    </source>
</reference>
<evidence type="ECO:0000313" key="1">
    <source>
        <dbReference type="EMBL" id="KAJ3041887.1"/>
    </source>
</evidence>
<accession>A0AAD5S5P1</accession>
<protein>
    <submittedName>
        <fullName evidence="1">Uncharacterized protein</fullName>
    </submittedName>
</protein>
<comment type="caution">
    <text evidence="1">The sequence shown here is derived from an EMBL/GenBank/DDBJ whole genome shotgun (WGS) entry which is preliminary data.</text>
</comment>
<dbReference type="AlphaFoldDB" id="A0AAD5S5P1"/>